<evidence type="ECO:0000313" key="1">
    <source>
        <dbReference type="EMBL" id="MPM06302.1"/>
    </source>
</evidence>
<dbReference type="AntiFam" id="ANF00095">
    <property type="entry name" value="Shadow ORF (opposite ABC transporters)"/>
</dbReference>
<accession>A0A644WRD5</accession>
<dbReference type="AntiFam" id="ANF00142">
    <property type="entry name" value="Shadow ORF (opposite yadG)"/>
</dbReference>
<comment type="caution">
    <text evidence="1">The sequence shown here is derived from an EMBL/GenBank/DDBJ whole genome shotgun (WGS) entry which is preliminary data.</text>
</comment>
<dbReference type="EMBL" id="VSSQ01001216">
    <property type="protein sequence ID" value="MPM06302.1"/>
    <property type="molecule type" value="Genomic_DNA"/>
</dbReference>
<proteinExistence type="predicted"/>
<protein>
    <submittedName>
        <fullName evidence="1">Uncharacterized protein</fullName>
    </submittedName>
</protein>
<gene>
    <name evidence="1" type="ORF">SDC9_52601</name>
</gene>
<sequence length="90" mass="10280">MGHKQRCSRALLPKADEGLEQIHLELDIEALERLIEQHQLCRMGERAGDGHPLSHTPRQLGWIEAGTIRQAHHLKIVQYYTLPLDSTGHE</sequence>
<name>A0A644WRD5_9ZZZZ</name>
<dbReference type="AlphaFoldDB" id="A0A644WRD5"/>
<reference evidence="1" key="1">
    <citation type="submission" date="2019-08" db="EMBL/GenBank/DDBJ databases">
        <authorList>
            <person name="Kucharzyk K."/>
            <person name="Murdoch R.W."/>
            <person name="Higgins S."/>
            <person name="Loffler F."/>
        </authorList>
    </citation>
    <scope>NUCLEOTIDE SEQUENCE</scope>
</reference>
<organism evidence="1">
    <name type="scientific">bioreactor metagenome</name>
    <dbReference type="NCBI Taxonomy" id="1076179"/>
    <lineage>
        <taxon>unclassified sequences</taxon>
        <taxon>metagenomes</taxon>
        <taxon>ecological metagenomes</taxon>
    </lineage>
</organism>